<accession>A0A2U2IYK7</accession>
<dbReference type="Proteomes" id="UP000245916">
    <property type="component" value="Unassembled WGS sequence"/>
</dbReference>
<gene>
    <name evidence="2" type="ORF">DF286_13390</name>
</gene>
<organism evidence="2 3">
    <name type="scientific">Allosphingosinicella humi</name>
    <dbReference type="NCBI Taxonomy" id="2068657"/>
    <lineage>
        <taxon>Bacteria</taxon>
        <taxon>Pseudomonadati</taxon>
        <taxon>Pseudomonadota</taxon>
        <taxon>Alphaproteobacteria</taxon>
        <taxon>Sphingomonadales</taxon>
        <taxon>Sphingomonadaceae</taxon>
        <taxon>Allosphingosinicella</taxon>
    </lineage>
</organism>
<dbReference type="RefSeq" id="WP_109272200.1">
    <property type="nucleotide sequence ID" value="NZ_QFFF01000002.1"/>
</dbReference>
<evidence type="ECO:0008006" key="4">
    <source>
        <dbReference type="Google" id="ProtNLM"/>
    </source>
</evidence>
<dbReference type="SUPFAM" id="SSF56935">
    <property type="entry name" value="Porins"/>
    <property type="match status" value="1"/>
</dbReference>
<name>A0A2U2IYK7_9SPHN</name>
<sequence>MIRQAFLQPIVRGCAALAALVLLAVAAPPASARTDVAPYLEVQQVLSADLNGGDVLTYTAAVAGIDGRVSARRFEAQISYRYEHRFAWDDDLSDDNVHTGIAQARLDVVPNLLSLDAGALAARSRADARGPVLGFNTVDAPNVAEVYSAYVGPTLSTRVGGLDVGASYRLGYVHVDDHSLAGDPDRPAFDPYDSSVVHNADASVGMGPGRLPFGWTIGAGYVREEVDRLDREFEGQYVRGDIVVPVSHSLALTAGVGYEDIEASQQDILRDVGGVPIISPDGDLIADPTKPRLLTYDTDGLIYDAGVIWRPSRRTELQARVGHRYGGTTVVGSLRHALSDAYGLSANVYDSVSTFGQLTLTNLNGLPANFNVNPNPLSPGLGGVGGCVFGEEGGSGVCFDDAFQSIDSSNFRIRGANILFSGGRGPWGMGVGAGYAQRRYVQPGITLDGFTLDGRKDHSFTLNGYVSRALSRTSSVNVNAYAAWFDSGLPGSPESVGAGISGSYHRTLWIDRLQGYAAAGLFTSDSGDFDGDFDSTIASGLVGLRYTF</sequence>
<keyword evidence="3" id="KW-1185">Reference proteome</keyword>
<dbReference type="AlphaFoldDB" id="A0A2U2IYK7"/>
<evidence type="ECO:0000313" key="3">
    <source>
        <dbReference type="Proteomes" id="UP000245916"/>
    </source>
</evidence>
<feature type="signal peptide" evidence="1">
    <location>
        <begin position="1"/>
        <end position="32"/>
    </location>
</feature>
<protein>
    <recommendedName>
        <fullName evidence="4">Preprotein translocase subunit YajC</fullName>
    </recommendedName>
</protein>
<evidence type="ECO:0000313" key="2">
    <source>
        <dbReference type="EMBL" id="PWG01138.1"/>
    </source>
</evidence>
<dbReference type="OrthoDB" id="7416805at2"/>
<comment type="caution">
    <text evidence="2">The sequence shown here is derived from an EMBL/GenBank/DDBJ whole genome shotgun (WGS) entry which is preliminary data.</text>
</comment>
<keyword evidence="1" id="KW-0732">Signal</keyword>
<reference evidence="2 3" key="1">
    <citation type="submission" date="2018-05" db="EMBL/GenBank/DDBJ databases">
        <title>Genome of Sphingosinicella humi QZX222.</title>
        <authorList>
            <person name="Qiao Z."/>
            <person name="Wang G."/>
        </authorList>
    </citation>
    <scope>NUCLEOTIDE SEQUENCE [LARGE SCALE GENOMIC DNA]</scope>
    <source>
        <strain evidence="2 3">QZX222</strain>
    </source>
</reference>
<dbReference type="EMBL" id="QFFF01000002">
    <property type="protein sequence ID" value="PWG01138.1"/>
    <property type="molecule type" value="Genomic_DNA"/>
</dbReference>
<feature type="chain" id="PRO_5015712458" description="Preprotein translocase subunit YajC" evidence="1">
    <location>
        <begin position="33"/>
        <end position="548"/>
    </location>
</feature>
<evidence type="ECO:0000256" key="1">
    <source>
        <dbReference type="SAM" id="SignalP"/>
    </source>
</evidence>
<proteinExistence type="predicted"/>